<feature type="transmembrane region" description="Helical" evidence="1">
    <location>
        <begin position="61"/>
        <end position="86"/>
    </location>
</feature>
<reference evidence="2 3" key="1">
    <citation type="submission" date="2024-02" db="EMBL/GenBank/DDBJ databases">
        <title>Haloferula sargassicola NBRC 104335.</title>
        <authorList>
            <person name="Ichikawa N."/>
            <person name="Katano-Makiyama Y."/>
            <person name="Hidaka K."/>
        </authorList>
    </citation>
    <scope>NUCLEOTIDE SEQUENCE [LARGE SCALE GENOMIC DNA]</scope>
    <source>
        <strain evidence="2 3">NBRC 104335</strain>
    </source>
</reference>
<organism evidence="2 3">
    <name type="scientific">Haloferula sargassicola</name>
    <dbReference type="NCBI Taxonomy" id="490096"/>
    <lineage>
        <taxon>Bacteria</taxon>
        <taxon>Pseudomonadati</taxon>
        <taxon>Verrucomicrobiota</taxon>
        <taxon>Verrucomicrobiia</taxon>
        <taxon>Verrucomicrobiales</taxon>
        <taxon>Verrucomicrobiaceae</taxon>
        <taxon>Haloferula</taxon>
    </lineage>
</organism>
<protein>
    <submittedName>
        <fullName evidence="2">Uncharacterized protein</fullName>
    </submittedName>
</protein>
<evidence type="ECO:0000313" key="3">
    <source>
        <dbReference type="Proteomes" id="UP001476282"/>
    </source>
</evidence>
<accession>A0ABP9UV45</accession>
<feature type="transmembrane region" description="Helical" evidence="1">
    <location>
        <begin position="26"/>
        <end position="49"/>
    </location>
</feature>
<sequence length="97" mass="10618">MIRLPDHPSDPDDELRRLAIPLHSRLVKLFDCLAIVATAGTVVSAITLWQEGSKPGIHGWIGKALLACCSIAVTSWLISLGISTFLRLRAESRRDLS</sequence>
<keyword evidence="3" id="KW-1185">Reference proteome</keyword>
<keyword evidence="1" id="KW-1133">Transmembrane helix</keyword>
<evidence type="ECO:0000256" key="1">
    <source>
        <dbReference type="SAM" id="Phobius"/>
    </source>
</evidence>
<dbReference type="Proteomes" id="UP001476282">
    <property type="component" value="Unassembled WGS sequence"/>
</dbReference>
<dbReference type="EMBL" id="BAABRI010000022">
    <property type="protein sequence ID" value="GAA5484246.1"/>
    <property type="molecule type" value="Genomic_DNA"/>
</dbReference>
<evidence type="ECO:0000313" key="2">
    <source>
        <dbReference type="EMBL" id="GAA5484246.1"/>
    </source>
</evidence>
<name>A0ABP9UV45_9BACT</name>
<dbReference type="RefSeq" id="WP_353568344.1">
    <property type="nucleotide sequence ID" value="NZ_BAABRI010000022.1"/>
</dbReference>
<keyword evidence="1" id="KW-0812">Transmembrane</keyword>
<comment type="caution">
    <text evidence="2">The sequence shown here is derived from an EMBL/GenBank/DDBJ whole genome shotgun (WGS) entry which is preliminary data.</text>
</comment>
<proteinExistence type="predicted"/>
<gene>
    <name evidence="2" type="ORF">Hsar01_03487</name>
</gene>
<keyword evidence="1" id="KW-0472">Membrane</keyword>